<feature type="domain" description="Fumarate lyase N-terminal" evidence="9">
    <location>
        <begin position="18"/>
        <end position="316"/>
    </location>
</feature>
<comment type="subcellular location">
    <subcellularLocation>
        <location evidence="8">Cytoplasm</location>
    </subcellularLocation>
</comment>
<dbReference type="Gene3D" id="1.10.40.30">
    <property type="entry name" value="Fumarase/aspartase (C-terminal domain)"/>
    <property type="match status" value="1"/>
</dbReference>
<dbReference type="GO" id="GO:0004056">
    <property type="term" value="F:argininosuccinate lyase activity"/>
    <property type="evidence" value="ECO:0007669"/>
    <property type="project" value="UniProtKB-UniRule"/>
</dbReference>
<dbReference type="RefSeq" id="WP_117002175.1">
    <property type="nucleotide sequence ID" value="NZ_BMJS01000009.1"/>
</dbReference>
<keyword evidence="7 8" id="KW-0456">Lyase</keyword>
<comment type="catalytic activity">
    <reaction evidence="1 8">
        <text>2-(N(omega)-L-arginino)succinate = fumarate + L-arginine</text>
        <dbReference type="Rhea" id="RHEA:24020"/>
        <dbReference type="ChEBI" id="CHEBI:29806"/>
        <dbReference type="ChEBI" id="CHEBI:32682"/>
        <dbReference type="ChEBI" id="CHEBI:57472"/>
        <dbReference type="EC" id="4.3.2.1"/>
    </reaction>
</comment>
<dbReference type="InterPro" id="IPR009049">
    <property type="entry name" value="Argininosuccinate_lyase"/>
</dbReference>
<dbReference type="FunFam" id="1.10.40.30:FF:000001">
    <property type="entry name" value="Argininosuccinate lyase"/>
    <property type="match status" value="1"/>
</dbReference>
<evidence type="ECO:0000256" key="4">
    <source>
        <dbReference type="ARBA" id="ARBA00012338"/>
    </source>
</evidence>
<dbReference type="EMBL" id="BMJS01000009">
    <property type="protein sequence ID" value="GGF95924.1"/>
    <property type="molecule type" value="Genomic_DNA"/>
</dbReference>
<dbReference type="Gene3D" id="1.10.275.10">
    <property type="entry name" value="Fumarase/aspartase (N-terminal domain)"/>
    <property type="match status" value="1"/>
</dbReference>
<dbReference type="Proteomes" id="UP000636949">
    <property type="component" value="Unassembled WGS sequence"/>
</dbReference>
<evidence type="ECO:0000256" key="8">
    <source>
        <dbReference type="HAMAP-Rule" id="MF_00006"/>
    </source>
</evidence>
<keyword evidence="8" id="KW-0963">Cytoplasm</keyword>
<evidence type="ECO:0000259" key="10">
    <source>
        <dbReference type="Pfam" id="PF14698"/>
    </source>
</evidence>
<dbReference type="PRINTS" id="PR00145">
    <property type="entry name" value="ARGSUCLYASE"/>
</dbReference>
<dbReference type="Gene3D" id="1.20.200.10">
    <property type="entry name" value="Fumarase/aspartase (Central domain)"/>
    <property type="match status" value="1"/>
</dbReference>
<evidence type="ECO:0000313" key="11">
    <source>
        <dbReference type="EMBL" id="GGF95924.1"/>
    </source>
</evidence>
<dbReference type="InterPro" id="IPR000362">
    <property type="entry name" value="Fumarate_lyase_fam"/>
</dbReference>
<dbReference type="UniPathway" id="UPA00068">
    <property type="reaction ID" value="UER00114"/>
</dbReference>
<gene>
    <name evidence="8 11" type="primary">argH</name>
    <name evidence="11" type="ORF">GCM10010995_11470</name>
</gene>
<dbReference type="CDD" id="cd01359">
    <property type="entry name" value="Argininosuccinate_lyase"/>
    <property type="match status" value="1"/>
</dbReference>
<sequence length="472" mass="52448">MAEVINKEKKEKQKLWGGRFSEDNNPLFVRFNESLSFDYRLLPYDIKATKAFTEALCDINVLSDSELQALHQALAEIEHEVNDNPYLIQQAINDGVEDIHTFVEQSLVDKIGDLAYKANTGRSRNEQVSCATRLWVLEHIEHLCDLIKALQAAFVAQAKANVDVFVMGYTHLQQAQPITWGHYFLSFYEMLKRDYARLLDIKKRVNVSPLGMGAIAGNAWHLDRQKMANVLGFNEIAQNSLDAVSDRDYIIELLAAISLIGTHLSRFAEDMIIYSTTEFGLVEMSDLVTTGSSLMPQKKNPDAMELVRGKAGRLNGYLVALLTTVKALPSGYNKDLQEDKEALFAAVDTVSDLLKVTTITVESLVVNKDKNYDGSFCVATELADYLSKKGIAFRKAHHIVGEITAYALSENKSLTDLTLSEFQHFSVMIDDDVYQVLSIESAVNSKTAMGGTAVANVAKAISAIEEIMQAAI</sequence>
<dbReference type="InterPro" id="IPR008948">
    <property type="entry name" value="L-Aspartase-like"/>
</dbReference>
<comment type="similarity">
    <text evidence="8">Belongs to the lyase 1 family. Argininosuccinate lyase subfamily.</text>
</comment>
<evidence type="ECO:0000256" key="3">
    <source>
        <dbReference type="ARBA" id="ARBA00005552"/>
    </source>
</evidence>
<name>A0A8J2Z425_9GAMM</name>
<dbReference type="NCBIfam" id="TIGR00838">
    <property type="entry name" value="argH"/>
    <property type="match status" value="1"/>
</dbReference>
<dbReference type="InterPro" id="IPR022761">
    <property type="entry name" value="Fumarate_lyase_N"/>
</dbReference>
<dbReference type="GO" id="GO:0042450">
    <property type="term" value="P:L-arginine biosynthetic process via ornithine"/>
    <property type="evidence" value="ECO:0007669"/>
    <property type="project" value="UniProtKB-UniRule"/>
</dbReference>
<comment type="similarity">
    <text evidence="3">In the N-terminal section; belongs to the lyase 1 family. Argininosuccinate lyase subfamily.</text>
</comment>
<dbReference type="PANTHER" id="PTHR43814">
    <property type="entry name" value="ARGININOSUCCINATE LYASE"/>
    <property type="match status" value="1"/>
</dbReference>
<dbReference type="GO" id="GO:0005829">
    <property type="term" value="C:cytosol"/>
    <property type="evidence" value="ECO:0007669"/>
    <property type="project" value="TreeGrafter"/>
</dbReference>
<dbReference type="AlphaFoldDB" id="A0A8J2Z425"/>
<dbReference type="Pfam" id="PF14698">
    <property type="entry name" value="ASL_C2"/>
    <property type="match status" value="1"/>
</dbReference>
<evidence type="ECO:0000256" key="2">
    <source>
        <dbReference type="ARBA" id="ARBA00004941"/>
    </source>
</evidence>
<comment type="pathway">
    <text evidence="2 8">Amino-acid biosynthesis; L-arginine biosynthesis; L-arginine from L-ornithine and carbamoyl phosphate: step 3/3.</text>
</comment>
<evidence type="ECO:0000256" key="1">
    <source>
        <dbReference type="ARBA" id="ARBA00000985"/>
    </source>
</evidence>
<organism evidence="11 12">
    <name type="scientific">Cysteiniphilum litorale</name>
    <dbReference type="NCBI Taxonomy" id="2056700"/>
    <lineage>
        <taxon>Bacteria</taxon>
        <taxon>Pseudomonadati</taxon>
        <taxon>Pseudomonadota</taxon>
        <taxon>Gammaproteobacteria</taxon>
        <taxon>Thiotrichales</taxon>
        <taxon>Fastidiosibacteraceae</taxon>
        <taxon>Cysteiniphilum</taxon>
    </lineage>
</organism>
<keyword evidence="5 8" id="KW-0055">Arginine biosynthesis</keyword>
<dbReference type="FunFam" id="1.20.200.10:FF:000015">
    <property type="entry name" value="argininosuccinate lyase isoform X2"/>
    <property type="match status" value="1"/>
</dbReference>
<dbReference type="Pfam" id="PF00206">
    <property type="entry name" value="Lyase_1"/>
    <property type="match status" value="1"/>
</dbReference>
<dbReference type="EC" id="4.3.2.1" evidence="4 8"/>
<protein>
    <recommendedName>
        <fullName evidence="4 8">Argininosuccinate lyase</fullName>
        <shortName evidence="8">ASAL</shortName>
        <ecNumber evidence="4 8">4.3.2.1</ecNumber>
    </recommendedName>
    <alternativeName>
        <fullName evidence="8">Arginosuccinase</fullName>
    </alternativeName>
</protein>
<dbReference type="OrthoDB" id="9769623at2"/>
<evidence type="ECO:0000259" key="9">
    <source>
        <dbReference type="Pfam" id="PF00206"/>
    </source>
</evidence>
<reference evidence="11" key="2">
    <citation type="submission" date="2020-09" db="EMBL/GenBank/DDBJ databases">
        <authorList>
            <person name="Sun Q."/>
            <person name="Zhou Y."/>
        </authorList>
    </citation>
    <scope>NUCLEOTIDE SEQUENCE</scope>
    <source>
        <strain evidence="11">CGMCC 1.15758</strain>
    </source>
</reference>
<dbReference type="InterPro" id="IPR029419">
    <property type="entry name" value="Arg_succ_lyase_C"/>
</dbReference>
<dbReference type="InterPro" id="IPR024083">
    <property type="entry name" value="Fumarase/histidase_N"/>
</dbReference>
<accession>A0A8J2Z425</accession>
<evidence type="ECO:0000313" key="12">
    <source>
        <dbReference type="Proteomes" id="UP000636949"/>
    </source>
</evidence>
<dbReference type="PANTHER" id="PTHR43814:SF1">
    <property type="entry name" value="ARGININOSUCCINATE LYASE"/>
    <property type="match status" value="1"/>
</dbReference>
<evidence type="ECO:0000256" key="7">
    <source>
        <dbReference type="ARBA" id="ARBA00023239"/>
    </source>
</evidence>
<evidence type="ECO:0000256" key="6">
    <source>
        <dbReference type="ARBA" id="ARBA00022605"/>
    </source>
</evidence>
<dbReference type="PROSITE" id="PS00163">
    <property type="entry name" value="FUMARATE_LYASES"/>
    <property type="match status" value="1"/>
</dbReference>
<dbReference type="HAMAP" id="MF_00006">
    <property type="entry name" value="Arg_succ_lyase"/>
    <property type="match status" value="1"/>
</dbReference>
<comment type="caution">
    <text evidence="11">The sequence shown here is derived from an EMBL/GenBank/DDBJ whole genome shotgun (WGS) entry which is preliminary data.</text>
</comment>
<keyword evidence="12" id="KW-1185">Reference proteome</keyword>
<reference evidence="11" key="1">
    <citation type="journal article" date="2014" name="Int. J. Syst. Evol. Microbiol.">
        <title>Complete genome sequence of Corynebacterium casei LMG S-19264T (=DSM 44701T), isolated from a smear-ripened cheese.</title>
        <authorList>
            <consortium name="US DOE Joint Genome Institute (JGI-PGF)"/>
            <person name="Walter F."/>
            <person name="Albersmeier A."/>
            <person name="Kalinowski J."/>
            <person name="Ruckert C."/>
        </authorList>
    </citation>
    <scope>NUCLEOTIDE SEQUENCE</scope>
    <source>
        <strain evidence="11">CGMCC 1.15758</strain>
    </source>
</reference>
<keyword evidence="6 8" id="KW-0028">Amino-acid biosynthesis</keyword>
<evidence type="ECO:0000256" key="5">
    <source>
        <dbReference type="ARBA" id="ARBA00022571"/>
    </source>
</evidence>
<dbReference type="InterPro" id="IPR020557">
    <property type="entry name" value="Fumarate_lyase_CS"/>
</dbReference>
<feature type="domain" description="Argininosuccinate lyase C-terminal" evidence="10">
    <location>
        <begin position="376"/>
        <end position="444"/>
    </location>
</feature>
<proteinExistence type="inferred from homology"/>
<dbReference type="PRINTS" id="PR00149">
    <property type="entry name" value="FUMRATELYASE"/>
</dbReference>
<dbReference type="SUPFAM" id="SSF48557">
    <property type="entry name" value="L-aspartase-like"/>
    <property type="match status" value="1"/>
</dbReference>